<evidence type="ECO:0000256" key="1">
    <source>
        <dbReference type="SAM" id="MobiDB-lite"/>
    </source>
</evidence>
<name>A0ABW0ISX9_9HYPH</name>
<sequence>MADFHPILARAIAGLTDKSPEARRAVYDRARTALLAQLRSLDPPLSEADITRERLSLDEAVSRIEAEIALAEAIEPSLPPLPLDDPAPAPAAPPEPKPRPAMSQETPRFEERTASHEDAQPIRPRVAPRRERSVNPGHVRTAIVGGGVALAVAVIAGAAYYVNKIAPQDQQVRPPRVETQAPQAQQEQAGKISERAGGEQAPAPSQSSGQRPNQQAGNSAGNDITVAQRAILYIEVPDAPQQPRTVQGRVLWRLDSDSAGPGRPVETIVRATIEIADAGLSLDFTIRRNTDTAFPASHIIGMRFTTTGEAASDTIREVGVPQFKLEEGERGAPLSAISSALGENLFVAALSNVPIEAERNLDLLRNRNWLDVPVRFASGRRGIITFEKGNAGSQTIGDALNRWQG</sequence>
<organism evidence="2 3">
    <name type="scientific">Bosea eneae</name>
    <dbReference type="NCBI Taxonomy" id="151454"/>
    <lineage>
        <taxon>Bacteria</taxon>
        <taxon>Pseudomonadati</taxon>
        <taxon>Pseudomonadota</taxon>
        <taxon>Alphaproteobacteria</taxon>
        <taxon>Hyphomicrobiales</taxon>
        <taxon>Boseaceae</taxon>
        <taxon>Bosea</taxon>
    </lineage>
</organism>
<feature type="compositionally biased region" description="Basic and acidic residues" evidence="1">
    <location>
        <begin position="107"/>
        <end position="120"/>
    </location>
</feature>
<feature type="region of interest" description="Disordered" evidence="1">
    <location>
        <begin position="77"/>
        <end position="134"/>
    </location>
</feature>
<accession>A0ABW0ISX9</accession>
<gene>
    <name evidence="2" type="ORF">ACFPOB_17780</name>
</gene>
<keyword evidence="2" id="KW-0418">Kinase</keyword>
<feature type="compositionally biased region" description="Polar residues" evidence="1">
    <location>
        <begin position="203"/>
        <end position="220"/>
    </location>
</feature>
<dbReference type="RefSeq" id="WP_377799739.1">
    <property type="nucleotide sequence ID" value="NZ_JBHSLW010000028.1"/>
</dbReference>
<proteinExistence type="predicted"/>
<evidence type="ECO:0000313" key="2">
    <source>
        <dbReference type="EMBL" id="MFC5421411.1"/>
    </source>
</evidence>
<dbReference type="EMBL" id="JBHSLW010000028">
    <property type="protein sequence ID" value="MFC5421411.1"/>
    <property type="molecule type" value="Genomic_DNA"/>
</dbReference>
<dbReference type="GO" id="GO:0016301">
    <property type="term" value="F:kinase activity"/>
    <property type="evidence" value="ECO:0007669"/>
    <property type="project" value="UniProtKB-KW"/>
</dbReference>
<comment type="caution">
    <text evidence="2">The sequence shown here is derived from an EMBL/GenBank/DDBJ whole genome shotgun (WGS) entry which is preliminary data.</text>
</comment>
<feature type="compositionally biased region" description="Low complexity" evidence="1">
    <location>
        <begin position="180"/>
        <end position="189"/>
    </location>
</feature>
<dbReference type="Proteomes" id="UP001596053">
    <property type="component" value="Unassembled WGS sequence"/>
</dbReference>
<feature type="compositionally biased region" description="Pro residues" evidence="1">
    <location>
        <begin position="77"/>
        <end position="95"/>
    </location>
</feature>
<feature type="region of interest" description="Disordered" evidence="1">
    <location>
        <begin position="170"/>
        <end position="220"/>
    </location>
</feature>
<protein>
    <submittedName>
        <fullName evidence="2">Histidine kinase</fullName>
    </submittedName>
</protein>
<keyword evidence="2" id="KW-0808">Transferase</keyword>
<keyword evidence="3" id="KW-1185">Reference proteome</keyword>
<reference evidence="3" key="1">
    <citation type="journal article" date="2019" name="Int. J. Syst. Evol. Microbiol.">
        <title>The Global Catalogue of Microorganisms (GCM) 10K type strain sequencing project: providing services to taxonomists for standard genome sequencing and annotation.</title>
        <authorList>
            <consortium name="The Broad Institute Genomics Platform"/>
            <consortium name="The Broad Institute Genome Sequencing Center for Infectious Disease"/>
            <person name="Wu L."/>
            <person name="Ma J."/>
        </authorList>
    </citation>
    <scope>NUCLEOTIDE SEQUENCE [LARGE SCALE GENOMIC DNA]</scope>
    <source>
        <strain evidence="3">NCAIM B.01391</strain>
    </source>
</reference>
<evidence type="ECO:0000313" key="3">
    <source>
        <dbReference type="Proteomes" id="UP001596053"/>
    </source>
</evidence>